<comment type="subcellular location">
    <subcellularLocation>
        <location evidence="1">Endomembrane system</location>
    </subcellularLocation>
</comment>
<dbReference type="GO" id="GO:0010008">
    <property type="term" value="C:endosome membrane"/>
    <property type="evidence" value="ECO:0000318"/>
    <property type="project" value="GO_Central"/>
</dbReference>
<evidence type="ECO:0000313" key="10">
    <source>
        <dbReference type="Proteomes" id="UP000011116"/>
    </source>
</evidence>
<keyword evidence="5" id="KW-0653">Protein transport</keyword>
<dbReference type="RefSeq" id="XP_044971725.1">
    <property type="nucleotide sequence ID" value="XM_045115790.1"/>
</dbReference>
<name>M0YPF3_HORVV</name>
<dbReference type="PaxDb" id="4513-MLOC_71452.2"/>
<keyword evidence="6" id="KW-0472">Membrane</keyword>
<dbReference type="GeneID" id="123438595"/>
<sequence>MASAPSAPSTAPSLVDTLFQRSLDDLVKSLRADPSAAGESLAVGRALSEIHREIRAPDAATKAVALQKFTYLSSLHFVPVASHPLAFPAIELLASPHLPHKRLAYLAASLSLHPASLSLLPLATHQIHKDLSPSTSAAASHHVCALALQLLASPAAAAAPDLAVHLAHDLVPHLSRGSPRAIAAAARIIAASPSTGVPVLFKPLAACLASSDQRASTAAASAFCELSAPPADVAPFLPLAPDLYNLLTTSRSNWALIKVLKIFARLAPLESRLAARIVDPVCQLLTRSSAMSLTFECVRTALTALPAHNAAVSLAIGKVKEFLAASDDPNLRYLGLLALGMLGPAYASTVNESRDVITLSLGDADSNIRREALHLMMGMVDDNNVMDIAGMLVSHAARSDPEFANDILGAVLTACGRNVYELVSDFDWYVSLLADMARSLHCAQGDEIGRQLVDVGLRVHDARPELVRSARSLLIDPALLGNNLLCPVLSAAAWVSGEYIECSKDPVELVEALSQPRTSLLPMPVRAVYIQAVLKVIIFCCNLYVESSNDSNKGSDLVFDELAVDQTVSRGSKSEIQPAEEQIVMPGTAKNDPFSNKSIVYIINLIETTVGPLVESKEVEVLERARNLMGFVHLLREIWELKERKVSDHNKHNRVMELIKTMQTVFSRELSPVSVNAQKKISLPEDLVLQENLSELADILSEDDTILSTSISFLSRSSHSVETRDEPAVVSVDSSSLFEHRKRHGIYYLPTGKAEDDTNNYPCANDPLLSGENGSAMEDKSGTVQPASAGKKLKAMRSRPKVVKLDGEDFLSSMMTSANVLKENPLSGAVRGMLMGRDAKPLCSPKAADKSLEDMGNKMDMGESSSQSVQNIYADTGSLSTSSSRTSKQHDLTKEKSTIPPDNDRKEARKHRTSSRSGHRQGKHKHRERPSTQPDVAPQAPVVQDFLL</sequence>
<feature type="compositionally biased region" description="Polar residues" evidence="7">
    <location>
        <begin position="863"/>
        <end position="873"/>
    </location>
</feature>
<reference evidence="9" key="3">
    <citation type="submission" date="2022-01" db="UniProtKB">
        <authorList>
            <consortium name="EnsemblPlants"/>
        </authorList>
    </citation>
    <scope>IDENTIFICATION</scope>
    <source>
        <strain evidence="9">subsp. vulgare</strain>
    </source>
</reference>
<keyword evidence="4" id="KW-0677">Repeat</keyword>
<proteinExistence type="inferred from homology"/>
<dbReference type="Gene3D" id="1.25.10.10">
    <property type="entry name" value="Leucine-rich Repeat Variant"/>
    <property type="match status" value="1"/>
</dbReference>
<dbReference type="Gramene" id="HORVU.MOREX.r2.1HG0044600.1">
    <property type="protein sequence ID" value="HORVU.MOREX.r2.1HG0044600.1.CDS.1"/>
    <property type="gene ID" value="HORVU.MOREX.r2.1HG0044600"/>
</dbReference>
<dbReference type="KEGG" id="hvg:123438595"/>
<evidence type="ECO:0000256" key="7">
    <source>
        <dbReference type="SAM" id="MobiDB-lite"/>
    </source>
</evidence>
<keyword evidence="3" id="KW-0813">Transport</keyword>
<organism evidence="9 10">
    <name type="scientific">Hordeum vulgare subsp. vulgare</name>
    <name type="common">Domesticated barley</name>
    <dbReference type="NCBI Taxonomy" id="112509"/>
    <lineage>
        <taxon>Eukaryota</taxon>
        <taxon>Viridiplantae</taxon>
        <taxon>Streptophyta</taxon>
        <taxon>Embryophyta</taxon>
        <taxon>Tracheophyta</taxon>
        <taxon>Spermatophyta</taxon>
        <taxon>Magnoliopsida</taxon>
        <taxon>Liliopsida</taxon>
        <taxon>Poales</taxon>
        <taxon>Poaceae</taxon>
        <taxon>BOP clade</taxon>
        <taxon>Pooideae</taxon>
        <taxon>Triticodae</taxon>
        <taxon>Triticeae</taxon>
        <taxon>Hordeinae</taxon>
        <taxon>Hordeum</taxon>
    </lineage>
</organism>
<feature type="compositionally biased region" description="Low complexity" evidence="7">
    <location>
        <begin position="876"/>
        <end position="886"/>
    </location>
</feature>
<dbReference type="GO" id="GO:0006896">
    <property type="term" value="P:Golgi to vacuole transport"/>
    <property type="evidence" value="ECO:0000318"/>
    <property type="project" value="GO_Central"/>
</dbReference>
<feature type="compositionally biased region" description="Basic residues" evidence="7">
    <location>
        <begin position="908"/>
        <end position="928"/>
    </location>
</feature>
<evidence type="ECO:0000256" key="5">
    <source>
        <dbReference type="ARBA" id="ARBA00022927"/>
    </source>
</evidence>
<evidence type="ECO:0000256" key="4">
    <source>
        <dbReference type="ARBA" id="ARBA00022737"/>
    </source>
</evidence>
<evidence type="ECO:0000256" key="1">
    <source>
        <dbReference type="ARBA" id="ARBA00004308"/>
    </source>
</evidence>
<dbReference type="InterPro" id="IPR016024">
    <property type="entry name" value="ARM-type_fold"/>
</dbReference>
<evidence type="ECO:0000256" key="6">
    <source>
        <dbReference type="ARBA" id="ARBA00023136"/>
    </source>
</evidence>
<feature type="compositionally biased region" description="Basic and acidic residues" evidence="7">
    <location>
        <begin position="888"/>
        <end position="907"/>
    </location>
</feature>
<dbReference type="SUPFAM" id="SSF48371">
    <property type="entry name" value="ARM repeat"/>
    <property type="match status" value="1"/>
</dbReference>
<dbReference type="OrthoDB" id="10264595at2759"/>
<dbReference type="STRING" id="112509.M0YPF3"/>
<dbReference type="SMR" id="M0YPF3"/>
<dbReference type="AlphaFoldDB" id="M0YPF3"/>
<dbReference type="GO" id="GO:0030123">
    <property type="term" value="C:AP-3 adaptor complex"/>
    <property type="evidence" value="ECO:0000318"/>
    <property type="project" value="GO_Central"/>
</dbReference>
<dbReference type="PANTHER" id="PTHR22781">
    <property type="entry name" value="DELTA ADAPTIN-RELATED"/>
    <property type="match status" value="1"/>
</dbReference>
<protein>
    <recommendedName>
        <fullName evidence="8">Clathrin/coatomer adaptor adaptin-like N-terminal domain-containing protein</fullName>
    </recommendedName>
</protein>
<reference evidence="10" key="1">
    <citation type="journal article" date="2012" name="Nature">
        <title>A physical, genetic and functional sequence assembly of the barley genome.</title>
        <authorList>
            <consortium name="The International Barley Genome Sequencing Consortium"/>
            <person name="Mayer K.F."/>
            <person name="Waugh R."/>
            <person name="Brown J.W."/>
            <person name="Schulman A."/>
            <person name="Langridge P."/>
            <person name="Platzer M."/>
            <person name="Fincher G.B."/>
            <person name="Muehlbauer G.J."/>
            <person name="Sato K."/>
            <person name="Close T.J."/>
            <person name="Wise R.P."/>
            <person name="Stein N."/>
        </authorList>
    </citation>
    <scope>NUCLEOTIDE SEQUENCE [LARGE SCALE GENOMIC DNA]</scope>
    <source>
        <strain evidence="10">cv. Morex</strain>
    </source>
</reference>
<dbReference type="eggNOG" id="KOG1059">
    <property type="taxonomic scope" value="Eukaryota"/>
</dbReference>
<dbReference type="InParanoid" id="M0YPF3"/>
<feature type="domain" description="Clathrin/coatomer adaptor adaptin-like N-terminal" evidence="8">
    <location>
        <begin position="49"/>
        <end position="554"/>
    </location>
</feature>
<dbReference type="GO" id="GO:0006623">
    <property type="term" value="P:protein targeting to vacuole"/>
    <property type="evidence" value="ECO:0000318"/>
    <property type="project" value="GO_Central"/>
</dbReference>
<evidence type="ECO:0000256" key="2">
    <source>
        <dbReference type="ARBA" id="ARBA00006613"/>
    </source>
</evidence>
<reference evidence="9" key="2">
    <citation type="submission" date="2020-10" db="EMBL/GenBank/DDBJ databases">
        <authorList>
            <person name="Scholz U."/>
            <person name="Mascher M."/>
            <person name="Fiebig A."/>
        </authorList>
    </citation>
    <scope>NUCLEOTIDE SEQUENCE [LARGE SCALE GENOMIC DNA]</scope>
    <source>
        <strain evidence="9">cv. Morex</strain>
    </source>
</reference>
<dbReference type="EnsemblPlants" id="HORVU.MOREX.r3.1HG0056560.1">
    <property type="protein sequence ID" value="HORVU.MOREX.r3.1HG0056560.1.CDS1"/>
    <property type="gene ID" value="HORVU.MOREX.r3.1HG0056560"/>
</dbReference>
<dbReference type="FunCoup" id="M0YPF3">
    <property type="interactions" value="1685"/>
</dbReference>
<comment type="similarity">
    <text evidence="2">Belongs to the adaptor complexes large subunit family.</text>
</comment>
<dbReference type="Pfam" id="PF01602">
    <property type="entry name" value="Adaptin_N"/>
    <property type="match status" value="1"/>
</dbReference>
<evidence type="ECO:0000259" key="8">
    <source>
        <dbReference type="Pfam" id="PF01602"/>
    </source>
</evidence>
<dbReference type="ExpressionAtlas" id="M0YPF3">
    <property type="expression patterns" value="baseline"/>
</dbReference>
<dbReference type="InterPro" id="IPR011989">
    <property type="entry name" value="ARM-like"/>
</dbReference>
<feature type="region of interest" description="Disordered" evidence="7">
    <location>
        <begin position="776"/>
        <end position="799"/>
    </location>
</feature>
<evidence type="ECO:0000256" key="3">
    <source>
        <dbReference type="ARBA" id="ARBA00022448"/>
    </source>
</evidence>
<feature type="compositionally biased region" description="Basic and acidic residues" evidence="7">
    <location>
        <begin position="847"/>
        <end position="861"/>
    </location>
</feature>
<dbReference type="Gramene" id="HORVU.MOREX.r3.1HG0056560.1">
    <property type="protein sequence ID" value="HORVU.MOREX.r3.1HG0056560.1.CDS1"/>
    <property type="gene ID" value="HORVU.MOREX.r3.1HG0056560"/>
</dbReference>
<dbReference type="OMA" id="FIGMIKH"/>
<evidence type="ECO:0000313" key="9">
    <source>
        <dbReference type="EnsemblPlants" id="HORVU.MOREX.r3.1HG0056560.1.CDS1"/>
    </source>
</evidence>
<accession>M0YPF3</accession>
<gene>
    <name evidence="9" type="primary">LOC123438595</name>
</gene>
<keyword evidence="10" id="KW-1185">Reference proteome</keyword>
<feature type="region of interest" description="Disordered" evidence="7">
    <location>
        <begin position="839"/>
        <end position="948"/>
    </location>
</feature>
<dbReference type="InterPro" id="IPR017105">
    <property type="entry name" value="AP3_complex_dsu"/>
</dbReference>
<dbReference type="PANTHER" id="PTHR22781:SF12">
    <property type="entry name" value="AP-3 COMPLEX SUBUNIT DELTA-1"/>
    <property type="match status" value="1"/>
</dbReference>
<dbReference type="InterPro" id="IPR002553">
    <property type="entry name" value="Clathrin/coatomer_adapt-like_N"/>
</dbReference>
<dbReference type="Proteomes" id="UP000011116">
    <property type="component" value="Chromosome 1H"/>
</dbReference>